<accession>A0ABN7VLV5</accession>
<dbReference type="EMBL" id="CAJVQB010017733">
    <property type="protein sequence ID" value="CAG8785294.1"/>
    <property type="molecule type" value="Genomic_DNA"/>
</dbReference>
<reference evidence="1 2" key="1">
    <citation type="submission" date="2021-06" db="EMBL/GenBank/DDBJ databases">
        <authorList>
            <person name="Kallberg Y."/>
            <person name="Tangrot J."/>
            <person name="Rosling A."/>
        </authorList>
    </citation>
    <scope>NUCLEOTIDE SEQUENCE [LARGE SCALE GENOMIC DNA]</scope>
    <source>
        <strain evidence="1 2">120-4 pot B 10/14</strain>
    </source>
</reference>
<proteinExistence type="predicted"/>
<organism evidence="1 2">
    <name type="scientific">Gigaspora margarita</name>
    <dbReference type="NCBI Taxonomy" id="4874"/>
    <lineage>
        <taxon>Eukaryota</taxon>
        <taxon>Fungi</taxon>
        <taxon>Fungi incertae sedis</taxon>
        <taxon>Mucoromycota</taxon>
        <taxon>Glomeromycotina</taxon>
        <taxon>Glomeromycetes</taxon>
        <taxon>Diversisporales</taxon>
        <taxon>Gigasporaceae</taxon>
        <taxon>Gigaspora</taxon>
    </lineage>
</organism>
<evidence type="ECO:0000313" key="2">
    <source>
        <dbReference type="Proteomes" id="UP000789901"/>
    </source>
</evidence>
<name>A0ABN7VLV5_GIGMA</name>
<sequence length="52" mass="6045">YDDYNNCNNYSNCDNCNNCNYYDDYDNTMLESMSQESYANILCEKMSAPIAS</sequence>
<comment type="caution">
    <text evidence="1">The sequence shown here is derived from an EMBL/GenBank/DDBJ whole genome shotgun (WGS) entry which is preliminary data.</text>
</comment>
<protein>
    <submittedName>
        <fullName evidence="1">19965_t:CDS:1</fullName>
    </submittedName>
</protein>
<evidence type="ECO:0000313" key="1">
    <source>
        <dbReference type="EMBL" id="CAG8785294.1"/>
    </source>
</evidence>
<dbReference type="Proteomes" id="UP000789901">
    <property type="component" value="Unassembled WGS sequence"/>
</dbReference>
<feature type="non-terminal residue" evidence="1">
    <location>
        <position position="1"/>
    </location>
</feature>
<keyword evidence="2" id="KW-1185">Reference proteome</keyword>
<gene>
    <name evidence="1" type="ORF">GMARGA_LOCUS20334</name>
</gene>